<proteinExistence type="predicted"/>
<feature type="transmembrane region" description="Helical" evidence="1">
    <location>
        <begin position="114"/>
        <end position="132"/>
    </location>
</feature>
<dbReference type="Pfam" id="PF04892">
    <property type="entry name" value="VanZ"/>
    <property type="match status" value="1"/>
</dbReference>
<dbReference type="RefSeq" id="WP_162087356.1">
    <property type="nucleotide sequence ID" value="NZ_CAJIMS010000001.1"/>
</dbReference>
<dbReference type="Proteomes" id="UP000662618">
    <property type="component" value="Unassembled WGS sequence"/>
</dbReference>
<gene>
    <name evidence="3" type="ORF">CHRY9390_00874</name>
</gene>
<dbReference type="InterPro" id="IPR053150">
    <property type="entry name" value="Teicoplanin_resist-assoc"/>
</dbReference>
<keyword evidence="1" id="KW-0812">Transmembrane</keyword>
<feature type="transmembrane region" description="Helical" evidence="1">
    <location>
        <begin position="56"/>
        <end position="76"/>
    </location>
</feature>
<evidence type="ECO:0000313" key="4">
    <source>
        <dbReference type="Proteomes" id="UP000662618"/>
    </source>
</evidence>
<feature type="domain" description="VanZ-like" evidence="2">
    <location>
        <begin position="10"/>
        <end position="129"/>
    </location>
</feature>
<organism evidence="3 4">
    <name type="scientific">Chryseobacterium aquaeductus</name>
    <dbReference type="NCBI Taxonomy" id="2675056"/>
    <lineage>
        <taxon>Bacteria</taxon>
        <taxon>Pseudomonadati</taxon>
        <taxon>Bacteroidota</taxon>
        <taxon>Flavobacteriia</taxon>
        <taxon>Flavobacteriales</taxon>
        <taxon>Weeksellaceae</taxon>
        <taxon>Chryseobacterium group</taxon>
        <taxon>Chryseobacterium</taxon>
    </lineage>
</organism>
<protein>
    <recommendedName>
        <fullName evidence="2">VanZ-like domain-containing protein</fullName>
    </recommendedName>
</protein>
<dbReference type="PANTHER" id="PTHR36834:SF1">
    <property type="entry name" value="INTEGRAL MEMBRANE PROTEIN"/>
    <property type="match status" value="1"/>
</dbReference>
<dbReference type="EMBL" id="CAJIMS010000001">
    <property type="protein sequence ID" value="CAD7802113.1"/>
    <property type="molecule type" value="Genomic_DNA"/>
</dbReference>
<dbReference type="AlphaFoldDB" id="A0A9N8QRC4"/>
<accession>A0A9N8QRC4</accession>
<evidence type="ECO:0000259" key="2">
    <source>
        <dbReference type="Pfam" id="PF04892"/>
    </source>
</evidence>
<evidence type="ECO:0000256" key="1">
    <source>
        <dbReference type="SAM" id="Phobius"/>
    </source>
</evidence>
<keyword evidence="1" id="KW-1133">Transmembrane helix</keyword>
<keyword evidence="4" id="KW-1185">Reference proteome</keyword>
<dbReference type="InterPro" id="IPR006976">
    <property type="entry name" value="VanZ-like"/>
</dbReference>
<reference evidence="3" key="1">
    <citation type="submission" date="2020-12" db="EMBL/GenBank/DDBJ databases">
        <authorList>
            <person name="Rodrigo-Torres L."/>
            <person name="Arahal R. D."/>
            <person name="Lucena T."/>
        </authorList>
    </citation>
    <scope>NUCLEOTIDE SEQUENCE</scope>
    <source>
        <strain evidence="3">CECT 9390</strain>
    </source>
</reference>
<feature type="transmembrane region" description="Helical" evidence="1">
    <location>
        <begin position="83"/>
        <end position="102"/>
    </location>
</feature>
<name>A0A9N8QRC4_9FLAO</name>
<evidence type="ECO:0000313" key="3">
    <source>
        <dbReference type="EMBL" id="CAD7802113.1"/>
    </source>
</evidence>
<dbReference type="PANTHER" id="PTHR36834">
    <property type="entry name" value="MEMBRANE PROTEIN-RELATED"/>
    <property type="match status" value="1"/>
</dbReference>
<keyword evidence="1" id="KW-0472">Membrane</keyword>
<sequence length="157" mass="18210">MKRYFAVFIALYTLALLYMMFYASGREPSEISYIQHQPFITIQHFFNDHNIDNQAFIVNIFGNIFLFSPFGWLGLCIKKFNRFVPITVFFLIAISIIETIQYMTGRGVADVDDVFLNTLGMLIGFALFKYATWKNIANIKLHFELLDCKKKCVSTVS</sequence>
<comment type="caution">
    <text evidence="3">The sequence shown here is derived from an EMBL/GenBank/DDBJ whole genome shotgun (WGS) entry which is preliminary data.</text>
</comment>